<dbReference type="PANTHER" id="PTHR30582:SF2">
    <property type="entry name" value="L,D-TRANSPEPTIDASE YCIB-RELATED"/>
    <property type="match status" value="1"/>
</dbReference>
<keyword evidence="3 6" id="KW-0133">Cell shape</keyword>
<evidence type="ECO:0000256" key="3">
    <source>
        <dbReference type="ARBA" id="ARBA00022960"/>
    </source>
</evidence>
<evidence type="ECO:0000259" key="9">
    <source>
        <dbReference type="PROSITE" id="PS52029"/>
    </source>
</evidence>
<evidence type="ECO:0000256" key="2">
    <source>
        <dbReference type="ARBA" id="ARBA00022679"/>
    </source>
</evidence>
<keyword evidence="8" id="KW-0472">Membrane</keyword>
<dbReference type="InterPro" id="IPR050979">
    <property type="entry name" value="LD-transpeptidase"/>
</dbReference>
<gene>
    <name evidence="10" type="ORF">J2S63_001217</name>
</gene>
<reference evidence="10 11" key="1">
    <citation type="submission" date="2023-07" db="EMBL/GenBank/DDBJ databases">
        <title>Sequencing the genomes of 1000 actinobacteria strains.</title>
        <authorList>
            <person name="Klenk H.-P."/>
        </authorList>
    </citation>
    <scope>NUCLEOTIDE SEQUENCE [LARGE SCALE GENOMIC DNA]</scope>
    <source>
        <strain evidence="10 11">DSM 19426</strain>
    </source>
</reference>
<proteinExistence type="predicted"/>
<keyword evidence="5 6" id="KW-0961">Cell wall biogenesis/degradation</keyword>
<name>A0ABU2BUG2_9ACTN</name>
<dbReference type="EMBL" id="JAVDYG010000001">
    <property type="protein sequence ID" value="MDR7361664.1"/>
    <property type="molecule type" value="Genomic_DNA"/>
</dbReference>
<evidence type="ECO:0000256" key="5">
    <source>
        <dbReference type="ARBA" id="ARBA00023316"/>
    </source>
</evidence>
<dbReference type="Pfam" id="PF03734">
    <property type="entry name" value="YkuD"/>
    <property type="match status" value="1"/>
</dbReference>
<comment type="pathway">
    <text evidence="1 6">Cell wall biogenesis; peptidoglycan biosynthesis.</text>
</comment>
<organism evidence="10 11">
    <name type="scientific">Nocardioides marmoribigeumensis</name>
    <dbReference type="NCBI Taxonomy" id="433649"/>
    <lineage>
        <taxon>Bacteria</taxon>
        <taxon>Bacillati</taxon>
        <taxon>Actinomycetota</taxon>
        <taxon>Actinomycetes</taxon>
        <taxon>Propionibacteriales</taxon>
        <taxon>Nocardioidaceae</taxon>
        <taxon>Nocardioides</taxon>
    </lineage>
</organism>
<dbReference type="CDD" id="cd16913">
    <property type="entry name" value="YkuD_like"/>
    <property type="match status" value="1"/>
</dbReference>
<feature type="region of interest" description="Disordered" evidence="7">
    <location>
        <begin position="56"/>
        <end position="151"/>
    </location>
</feature>
<keyword evidence="8" id="KW-1133">Transmembrane helix</keyword>
<evidence type="ECO:0000256" key="1">
    <source>
        <dbReference type="ARBA" id="ARBA00004752"/>
    </source>
</evidence>
<keyword evidence="8" id="KW-0812">Transmembrane</keyword>
<feature type="transmembrane region" description="Helical" evidence="8">
    <location>
        <begin position="30"/>
        <end position="51"/>
    </location>
</feature>
<accession>A0ABU2BUG2</accession>
<feature type="active site" description="Nucleophile" evidence="6">
    <location>
        <position position="249"/>
    </location>
</feature>
<sequence>MTQTTLPPTSARTQGSVVGDQAVRPRYGRIAAFGTSALVCAVAFLGGVGVLPDGASPAQAAPRAQGSLRLSDSTGELTDVVTTDPGTGPDAGSDAGSDASASHGRPDQGAAGDPEPAPVGSQPLPDVPDDASTAAEDVTEHPLPAGSGKGRRVVFDQGQQRVWLVTGTGTVLRTYLASGSVTDNLHPGTYEVYSHSEHAIGIDGTTMRWMVRFAHGDNAAIGFHDLPLGESGHPVQRLGDLGTPLSHGCIRQAPGDAQALWAFAPVGTKVVVTG</sequence>
<dbReference type="SUPFAM" id="SSF141523">
    <property type="entry name" value="L,D-transpeptidase catalytic domain-like"/>
    <property type="match status" value="1"/>
</dbReference>
<evidence type="ECO:0000256" key="8">
    <source>
        <dbReference type="SAM" id="Phobius"/>
    </source>
</evidence>
<evidence type="ECO:0000256" key="4">
    <source>
        <dbReference type="ARBA" id="ARBA00022984"/>
    </source>
</evidence>
<dbReference type="InterPro" id="IPR038063">
    <property type="entry name" value="Transpep_catalytic_dom"/>
</dbReference>
<keyword evidence="11" id="KW-1185">Reference proteome</keyword>
<protein>
    <recommendedName>
        <fullName evidence="9">L,D-TPase catalytic domain-containing protein</fullName>
    </recommendedName>
</protein>
<dbReference type="RefSeq" id="WP_310299955.1">
    <property type="nucleotide sequence ID" value="NZ_BAAAPS010000001.1"/>
</dbReference>
<dbReference type="Proteomes" id="UP001183648">
    <property type="component" value="Unassembled WGS sequence"/>
</dbReference>
<evidence type="ECO:0000313" key="10">
    <source>
        <dbReference type="EMBL" id="MDR7361664.1"/>
    </source>
</evidence>
<dbReference type="PANTHER" id="PTHR30582">
    <property type="entry name" value="L,D-TRANSPEPTIDASE"/>
    <property type="match status" value="1"/>
</dbReference>
<dbReference type="PROSITE" id="PS52029">
    <property type="entry name" value="LD_TPASE"/>
    <property type="match status" value="1"/>
</dbReference>
<feature type="active site" description="Proton donor/acceptor" evidence="6">
    <location>
        <position position="224"/>
    </location>
</feature>
<evidence type="ECO:0000256" key="7">
    <source>
        <dbReference type="SAM" id="MobiDB-lite"/>
    </source>
</evidence>
<evidence type="ECO:0000256" key="6">
    <source>
        <dbReference type="PROSITE-ProRule" id="PRU01373"/>
    </source>
</evidence>
<feature type="domain" description="L,D-TPase catalytic" evidence="9">
    <location>
        <begin position="151"/>
        <end position="273"/>
    </location>
</feature>
<feature type="compositionally biased region" description="Low complexity" evidence="7">
    <location>
        <begin position="82"/>
        <end position="102"/>
    </location>
</feature>
<keyword evidence="4 6" id="KW-0573">Peptidoglycan synthesis</keyword>
<keyword evidence="2" id="KW-0808">Transferase</keyword>
<dbReference type="InterPro" id="IPR005490">
    <property type="entry name" value="LD_TPept_cat_dom"/>
</dbReference>
<comment type="caution">
    <text evidence="10">The sequence shown here is derived from an EMBL/GenBank/DDBJ whole genome shotgun (WGS) entry which is preliminary data.</text>
</comment>
<evidence type="ECO:0000313" key="11">
    <source>
        <dbReference type="Proteomes" id="UP001183648"/>
    </source>
</evidence>
<dbReference type="Gene3D" id="2.40.440.10">
    <property type="entry name" value="L,D-transpeptidase catalytic domain-like"/>
    <property type="match status" value="1"/>
</dbReference>